<accession>A0A212ITN6</accession>
<organism evidence="2">
    <name type="scientific">uncultured Alphaproteobacteria bacterium</name>
    <dbReference type="NCBI Taxonomy" id="91750"/>
    <lineage>
        <taxon>Bacteria</taxon>
        <taxon>Pseudomonadati</taxon>
        <taxon>Pseudomonadota</taxon>
        <taxon>Alphaproteobacteria</taxon>
        <taxon>environmental samples</taxon>
    </lineage>
</organism>
<evidence type="ECO:0000256" key="1">
    <source>
        <dbReference type="SAM" id="MobiDB-lite"/>
    </source>
</evidence>
<proteinExistence type="predicted"/>
<feature type="compositionally biased region" description="Basic and acidic residues" evidence="1">
    <location>
        <begin position="29"/>
        <end position="48"/>
    </location>
</feature>
<reference evidence="2" key="1">
    <citation type="submission" date="2016-04" db="EMBL/GenBank/DDBJ databases">
        <authorList>
            <person name="Evans L.H."/>
            <person name="Alamgir A."/>
            <person name="Owens N."/>
            <person name="Weber N.D."/>
            <person name="Virtaneva K."/>
            <person name="Barbian K."/>
            <person name="Babar A."/>
            <person name="Rosenke K."/>
        </authorList>
    </citation>
    <scope>NUCLEOTIDE SEQUENCE</scope>
    <source>
        <strain evidence="2">86</strain>
    </source>
</reference>
<gene>
    <name evidence="2" type="ORF">KL86APRO_10014</name>
</gene>
<dbReference type="AlphaFoldDB" id="A0A212ITN6"/>
<evidence type="ECO:0000313" key="2">
    <source>
        <dbReference type="EMBL" id="SBV90564.1"/>
    </source>
</evidence>
<feature type="compositionally biased region" description="Low complexity" evidence="1">
    <location>
        <begin position="77"/>
        <end position="93"/>
    </location>
</feature>
<dbReference type="EMBL" id="FLUO01000001">
    <property type="protein sequence ID" value="SBV90564.1"/>
    <property type="molecule type" value="Genomic_DNA"/>
</dbReference>
<name>A0A212ITN6_9PROT</name>
<feature type="region of interest" description="Disordered" evidence="1">
    <location>
        <begin position="22"/>
        <end position="94"/>
    </location>
</feature>
<protein>
    <submittedName>
        <fullName evidence="2">Uncharacterized protein</fullName>
    </submittedName>
</protein>
<sequence>MRHLVRRGPLGAPHWLDRIERLQATQAQKSEDTKDDRTGKPEGRRDLAARPALTAKRSNLPDNLRGGATEDDAGAMSGPVSRSSPRSGSARSICARRARCSLSGGLFERGLRAGSEWAALGSGNSAQK</sequence>